<dbReference type="PANTHER" id="PTHR11439">
    <property type="entry name" value="GAG-POL-RELATED RETROTRANSPOSON"/>
    <property type="match status" value="1"/>
</dbReference>
<evidence type="ECO:0000313" key="1">
    <source>
        <dbReference type="EMBL" id="KAL0431978.1"/>
    </source>
</evidence>
<gene>
    <name evidence="1" type="ORF">Sradi_0823800</name>
</gene>
<protein>
    <submittedName>
        <fullName evidence="1">Uncharacterized protein</fullName>
    </submittedName>
</protein>
<name>A0AAW2VRH3_SESRA</name>
<reference evidence="1" key="1">
    <citation type="submission" date="2020-06" db="EMBL/GenBank/DDBJ databases">
        <authorList>
            <person name="Li T."/>
            <person name="Hu X."/>
            <person name="Zhang T."/>
            <person name="Song X."/>
            <person name="Zhang H."/>
            <person name="Dai N."/>
            <person name="Sheng W."/>
            <person name="Hou X."/>
            <person name="Wei L."/>
        </authorList>
    </citation>
    <scope>NUCLEOTIDE SEQUENCE</scope>
    <source>
        <strain evidence="1">G02</strain>
        <tissue evidence="1">Leaf</tissue>
    </source>
</reference>
<proteinExistence type="predicted"/>
<sequence>MAAAVCEIHWILNLLCDFGISVLLLVALHCDNKAAMHIAANLIFHERTKHIEIDCHVVRNAYKECLINLSYVCSSKQLANVFTKVLSLVYFFLLDFQAGFGVPCPQSRL</sequence>
<dbReference type="CDD" id="cd09272">
    <property type="entry name" value="RNase_HI_RT_Ty1"/>
    <property type="match status" value="1"/>
</dbReference>
<dbReference type="PANTHER" id="PTHR11439:SF470">
    <property type="entry name" value="CYSTEINE-RICH RLK (RECEPTOR-LIKE PROTEIN KINASE) 8"/>
    <property type="match status" value="1"/>
</dbReference>
<accession>A0AAW2VRH3</accession>
<organism evidence="1">
    <name type="scientific">Sesamum radiatum</name>
    <name type="common">Black benniseed</name>
    <dbReference type="NCBI Taxonomy" id="300843"/>
    <lineage>
        <taxon>Eukaryota</taxon>
        <taxon>Viridiplantae</taxon>
        <taxon>Streptophyta</taxon>
        <taxon>Embryophyta</taxon>
        <taxon>Tracheophyta</taxon>
        <taxon>Spermatophyta</taxon>
        <taxon>Magnoliopsida</taxon>
        <taxon>eudicotyledons</taxon>
        <taxon>Gunneridae</taxon>
        <taxon>Pentapetalae</taxon>
        <taxon>asterids</taxon>
        <taxon>lamiids</taxon>
        <taxon>Lamiales</taxon>
        <taxon>Pedaliaceae</taxon>
        <taxon>Sesamum</taxon>
    </lineage>
</organism>
<dbReference type="EMBL" id="JACGWJ010000003">
    <property type="protein sequence ID" value="KAL0431978.1"/>
    <property type="molecule type" value="Genomic_DNA"/>
</dbReference>
<reference evidence="1" key="2">
    <citation type="journal article" date="2024" name="Plant">
        <title>Genomic evolution and insights into agronomic trait innovations of Sesamum species.</title>
        <authorList>
            <person name="Miao H."/>
            <person name="Wang L."/>
            <person name="Qu L."/>
            <person name="Liu H."/>
            <person name="Sun Y."/>
            <person name="Le M."/>
            <person name="Wang Q."/>
            <person name="Wei S."/>
            <person name="Zheng Y."/>
            <person name="Lin W."/>
            <person name="Duan Y."/>
            <person name="Cao H."/>
            <person name="Xiong S."/>
            <person name="Wang X."/>
            <person name="Wei L."/>
            <person name="Li C."/>
            <person name="Ma Q."/>
            <person name="Ju M."/>
            <person name="Zhao R."/>
            <person name="Li G."/>
            <person name="Mu C."/>
            <person name="Tian Q."/>
            <person name="Mei H."/>
            <person name="Zhang T."/>
            <person name="Gao T."/>
            <person name="Zhang H."/>
        </authorList>
    </citation>
    <scope>NUCLEOTIDE SEQUENCE</scope>
    <source>
        <strain evidence="1">G02</strain>
    </source>
</reference>
<dbReference type="AlphaFoldDB" id="A0AAW2VRH3"/>
<comment type="caution">
    <text evidence="1">The sequence shown here is derived from an EMBL/GenBank/DDBJ whole genome shotgun (WGS) entry which is preliminary data.</text>
</comment>